<evidence type="ECO:0000313" key="2">
    <source>
        <dbReference type="EMBL" id="ABP01135.1"/>
    </source>
</evidence>
<evidence type="ECO:0000313" key="3">
    <source>
        <dbReference type="Proteomes" id="UP000000553"/>
    </source>
</evidence>
<keyword evidence="1" id="KW-0472">Membrane</keyword>
<dbReference type="Proteomes" id="UP000000553">
    <property type="component" value="Chromosome"/>
</dbReference>
<keyword evidence="1" id="KW-0812">Transmembrane</keyword>
<proteinExistence type="predicted"/>
<accession>A4Q7Y7</accession>
<dbReference type="HOGENOM" id="CLU_2602226_0_0_14"/>
<name>A4Q7Y7_MESH7</name>
<evidence type="ECO:0000256" key="1">
    <source>
        <dbReference type="SAM" id="Phobius"/>
    </source>
</evidence>
<sequence length="79" mass="8571">MPLSIHLRRLSTTFGTVFTAATVAVVAATAAMAAATAFVINGIKGRRKKKVFSTRVWFWSSLKSKTCPSNFSFGIPFSK</sequence>
<dbReference type="KEGG" id="mhp:MHP7448_0720"/>
<gene>
    <name evidence="2" type="ordered locus">MHP7448_0720</name>
</gene>
<protein>
    <submittedName>
        <fullName evidence="2">Uncharacterized protein</fullName>
    </submittedName>
</protein>
<organism evidence="2 3">
    <name type="scientific">Mesomycoplasma hyopneumoniae (strain 7448)</name>
    <name type="common">Mycoplasma hyopneumoniae</name>
    <dbReference type="NCBI Taxonomy" id="262722"/>
    <lineage>
        <taxon>Bacteria</taxon>
        <taxon>Bacillati</taxon>
        <taxon>Mycoplasmatota</taxon>
        <taxon>Mycoplasmoidales</taxon>
        <taxon>Metamycoplasmataceae</taxon>
        <taxon>Mesomycoplasma</taxon>
    </lineage>
</organism>
<dbReference type="AlphaFoldDB" id="A4Q7Y7"/>
<keyword evidence="1" id="KW-1133">Transmembrane helix</keyword>
<reference evidence="2 3" key="1">
    <citation type="journal article" date="2005" name="J. Bacteriol.">
        <title>Swine and poultry pathogens: the complete genome sequences of two strains of Mycoplasma hyopneumoniae and a strain of Mycoplasma synoviae.</title>
        <authorList>
            <person name="Vasconcelos A.T."/>
            <person name="Ferreira H.B."/>
            <person name="Bizarro C.V."/>
            <person name="Bonatto S.L."/>
            <person name="Carvalho M.O."/>
            <person name="Pinto P.M."/>
            <person name="Almeida D.F."/>
            <person name="Almeida L.G."/>
            <person name="Almeida R."/>
            <person name="Alves-Filho L."/>
            <person name="Assuncao E.N."/>
            <person name="Azevedo V.A."/>
            <person name="Bogo M.R."/>
            <person name="Brigido M.M."/>
            <person name="Brocchi M."/>
            <person name="Burity H.A."/>
            <person name="Camargo A.A."/>
            <person name="Camargo S.S."/>
            <person name="Carepo M.S."/>
            <person name="Carraro D.M."/>
            <person name="de Mattos Cascardo J.C."/>
            <person name="Castro L.A."/>
            <person name="Cavalcanti G."/>
            <person name="Chemale G."/>
            <person name="Collevatti R.G."/>
            <person name="Cunha C.W."/>
            <person name="Dallagiovanna B."/>
            <person name="Dambros B.P."/>
            <person name="Dellagostin O.A."/>
            <person name="Falcao C."/>
            <person name="Fantinatti-Garboggini F."/>
            <person name="Felipe M.S."/>
            <person name="Fiorentin L."/>
            <person name="Franco G.R."/>
            <person name="Freitas N.S."/>
            <person name="Frias D."/>
            <person name="Grangeiro T.B."/>
            <person name="Grisard E.C."/>
            <person name="Guimaraes C.T."/>
            <person name="Hungria M."/>
            <person name="Jardim S.N."/>
            <person name="Krieger M.A."/>
            <person name="Laurino J.P."/>
            <person name="Lima L.F."/>
            <person name="Lopes M.I."/>
            <person name="Loreto E.L."/>
            <person name="Madeira H.M."/>
            <person name="Manfio G.P."/>
            <person name="Maranhao A.Q."/>
            <person name="Martinkovics C.T."/>
            <person name="Medeiros S.R."/>
            <person name="Moreira M.A."/>
            <person name="Neiva M."/>
            <person name="Ramalho-Neto C.E."/>
            <person name="Nicolas M.F."/>
            <person name="Oliveira S.C."/>
            <person name="Paixao R.F."/>
            <person name="Pedrosa F.O."/>
            <person name="Pena S.D."/>
            <person name="Pereira M."/>
            <person name="Pereira-Ferrari L."/>
            <person name="Piffer I."/>
            <person name="Pinto L.S."/>
            <person name="Potrich D.P."/>
            <person name="Salim A.C."/>
            <person name="Santos F.R."/>
            <person name="Schmitt R."/>
            <person name="Schneider M.P."/>
            <person name="Schrank A."/>
            <person name="Schrank I.S."/>
            <person name="Schuck A.F."/>
            <person name="Seuanez H.N."/>
            <person name="Silva D.W."/>
            <person name="Silva R."/>
            <person name="Silva S.C."/>
            <person name="Soares C.M."/>
            <person name="Souza K.R."/>
            <person name="Souza R.C."/>
            <person name="Staats C.C."/>
            <person name="Steffens M.B."/>
            <person name="Teixeira S.M."/>
            <person name="Urmenyi T.P."/>
            <person name="Vainstein M.H."/>
            <person name="Zuccherato L.W."/>
            <person name="Simpson A.J."/>
            <person name="Zaha A."/>
        </authorList>
    </citation>
    <scope>NUCLEOTIDE SEQUENCE [LARGE SCALE GENOMIC DNA]</scope>
    <source>
        <strain evidence="2 3">7448</strain>
    </source>
</reference>
<dbReference type="EMBL" id="AE017244">
    <property type="protein sequence ID" value="ABP01135.1"/>
    <property type="molecule type" value="Genomic_DNA"/>
</dbReference>
<feature type="transmembrane region" description="Helical" evidence="1">
    <location>
        <begin position="20"/>
        <end position="40"/>
    </location>
</feature>